<accession>A0AAW0TC72</accession>
<gene>
    <name evidence="3" type="ORF">O3P69_014432</name>
</gene>
<organism evidence="3 4">
    <name type="scientific">Scylla paramamosain</name>
    <name type="common">Mud crab</name>
    <dbReference type="NCBI Taxonomy" id="85552"/>
    <lineage>
        <taxon>Eukaryota</taxon>
        <taxon>Metazoa</taxon>
        <taxon>Ecdysozoa</taxon>
        <taxon>Arthropoda</taxon>
        <taxon>Crustacea</taxon>
        <taxon>Multicrustacea</taxon>
        <taxon>Malacostraca</taxon>
        <taxon>Eumalacostraca</taxon>
        <taxon>Eucarida</taxon>
        <taxon>Decapoda</taxon>
        <taxon>Pleocyemata</taxon>
        <taxon>Brachyura</taxon>
        <taxon>Eubrachyura</taxon>
        <taxon>Portunoidea</taxon>
        <taxon>Portunidae</taxon>
        <taxon>Portuninae</taxon>
        <taxon>Scylla</taxon>
    </lineage>
</organism>
<feature type="transmembrane region" description="Helical" evidence="1">
    <location>
        <begin position="241"/>
        <end position="263"/>
    </location>
</feature>
<feature type="signal peptide" evidence="2">
    <location>
        <begin position="1"/>
        <end position="30"/>
    </location>
</feature>
<keyword evidence="1" id="KW-0472">Membrane</keyword>
<evidence type="ECO:0000256" key="2">
    <source>
        <dbReference type="SAM" id="SignalP"/>
    </source>
</evidence>
<reference evidence="3 4" key="1">
    <citation type="submission" date="2023-03" db="EMBL/GenBank/DDBJ databases">
        <title>High-quality genome of Scylla paramamosain provides insights in environmental adaptation.</title>
        <authorList>
            <person name="Zhang L."/>
        </authorList>
    </citation>
    <scope>NUCLEOTIDE SEQUENCE [LARGE SCALE GENOMIC DNA]</scope>
    <source>
        <strain evidence="3">LZ_2023a</strain>
        <tissue evidence="3">Muscle</tissue>
    </source>
</reference>
<keyword evidence="2" id="KW-0732">Signal</keyword>
<proteinExistence type="predicted"/>
<keyword evidence="1" id="KW-1133">Transmembrane helix</keyword>
<comment type="caution">
    <text evidence="3">The sequence shown here is derived from an EMBL/GenBank/DDBJ whole genome shotgun (WGS) entry which is preliminary data.</text>
</comment>
<dbReference type="Gene3D" id="3.40.50.11530">
    <property type="match status" value="1"/>
</dbReference>
<evidence type="ECO:0000256" key="1">
    <source>
        <dbReference type="SAM" id="Phobius"/>
    </source>
</evidence>
<name>A0AAW0TC72_SCYPA</name>
<protein>
    <recommendedName>
        <fullName evidence="5">SEFIR domain-containing protein</fullName>
    </recommendedName>
</protein>
<dbReference type="EMBL" id="JARAKH010000034">
    <property type="protein sequence ID" value="KAK8384864.1"/>
    <property type="molecule type" value="Genomic_DNA"/>
</dbReference>
<evidence type="ECO:0008006" key="5">
    <source>
        <dbReference type="Google" id="ProtNLM"/>
    </source>
</evidence>
<keyword evidence="1" id="KW-0812">Transmembrane</keyword>
<feature type="chain" id="PRO_5043979409" description="SEFIR domain-containing protein" evidence="2">
    <location>
        <begin position="31"/>
        <end position="474"/>
    </location>
</feature>
<evidence type="ECO:0000313" key="4">
    <source>
        <dbReference type="Proteomes" id="UP001487740"/>
    </source>
</evidence>
<evidence type="ECO:0000313" key="3">
    <source>
        <dbReference type="EMBL" id="KAK8384864.1"/>
    </source>
</evidence>
<dbReference type="Proteomes" id="UP001487740">
    <property type="component" value="Unassembled WGS sequence"/>
</dbReference>
<sequence>MWASLCLSEAWLLAPFLVLVTSCHHAPTLAAISSTGVQKALVTTRFPRCDPQEINVTANQGPFPGWFNYTVKVKNPYACVDERIYLESVKESSRSYRDGFKFKAAGEHCYMEKGLYSLKMGEVMSNNFSLNGLELFCEGFIFLSDSEAQVKFHRLPPWVSQLDLQVKDMEGNIAGRVISKETLIIIPGNYTINNLYRLMYLPVVYNSSELKCKEMSYALPCEDCMYKQQTTGPPLDDNKTAVMLIAILGVCCLCTGLVVITTFSHTRTVNQLTCLLPSYHNTRGTRSESRSLDSPLITTQLPTDRCQISPCVGNVLLVHAADTPELMHFCKNLKATIIKCCSRKVLDITVRDVQRMESPETWLLQVLSQQDTTVLLVMSPVLAALHRSIQPNDSAACEGSTAAVKGRMQAWDNLLRECLRFLQERLALNYTRLLIVAKSQRSLRDDIPELVPDKRYLLPRHQQELLNALGSCHA</sequence>
<keyword evidence="4" id="KW-1185">Reference proteome</keyword>
<dbReference type="AlphaFoldDB" id="A0AAW0TC72"/>